<reference evidence="3 4" key="1">
    <citation type="journal article" date="2015" name="Proc. Natl. Acad. Sci. U.S.A.">
        <title>The resurrection genome of Boea hygrometrica: A blueprint for survival of dehydration.</title>
        <authorList>
            <person name="Xiao L."/>
            <person name="Yang G."/>
            <person name="Zhang L."/>
            <person name="Yang X."/>
            <person name="Zhao S."/>
            <person name="Ji Z."/>
            <person name="Zhou Q."/>
            <person name="Hu M."/>
            <person name="Wang Y."/>
            <person name="Chen M."/>
            <person name="Xu Y."/>
            <person name="Jin H."/>
            <person name="Xiao X."/>
            <person name="Hu G."/>
            <person name="Bao F."/>
            <person name="Hu Y."/>
            <person name="Wan P."/>
            <person name="Li L."/>
            <person name="Deng X."/>
            <person name="Kuang T."/>
            <person name="Xiang C."/>
            <person name="Zhu J.K."/>
            <person name="Oliver M.J."/>
            <person name="He Y."/>
        </authorList>
    </citation>
    <scope>NUCLEOTIDE SEQUENCE [LARGE SCALE GENOMIC DNA]</scope>
    <source>
        <strain evidence="4">cv. XS01</strain>
    </source>
</reference>
<feature type="transmembrane region" description="Helical" evidence="2">
    <location>
        <begin position="90"/>
        <end position="111"/>
    </location>
</feature>
<evidence type="ECO:0000256" key="2">
    <source>
        <dbReference type="SAM" id="Phobius"/>
    </source>
</evidence>
<gene>
    <name evidence="3" type="ORF">F511_40993</name>
</gene>
<evidence type="ECO:0000256" key="1">
    <source>
        <dbReference type="SAM" id="MobiDB-lite"/>
    </source>
</evidence>
<protein>
    <submittedName>
        <fullName evidence="3">NAC domain-containing protein 73-like</fullName>
    </submittedName>
</protein>
<organism evidence="3 4">
    <name type="scientific">Dorcoceras hygrometricum</name>
    <dbReference type="NCBI Taxonomy" id="472368"/>
    <lineage>
        <taxon>Eukaryota</taxon>
        <taxon>Viridiplantae</taxon>
        <taxon>Streptophyta</taxon>
        <taxon>Embryophyta</taxon>
        <taxon>Tracheophyta</taxon>
        <taxon>Spermatophyta</taxon>
        <taxon>Magnoliopsida</taxon>
        <taxon>eudicotyledons</taxon>
        <taxon>Gunneridae</taxon>
        <taxon>Pentapetalae</taxon>
        <taxon>asterids</taxon>
        <taxon>lamiids</taxon>
        <taxon>Lamiales</taxon>
        <taxon>Gesneriaceae</taxon>
        <taxon>Didymocarpoideae</taxon>
        <taxon>Trichosporeae</taxon>
        <taxon>Loxocarpinae</taxon>
        <taxon>Dorcoceras</taxon>
    </lineage>
</organism>
<keyword evidence="2" id="KW-0812">Transmembrane</keyword>
<evidence type="ECO:0000313" key="4">
    <source>
        <dbReference type="Proteomes" id="UP000250235"/>
    </source>
</evidence>
<sequence>MNFVKASVIHDVCESVKYDDEFIVQLNHKGKNGIGYIKPEKCKPSSLTNRLQKDKAKAVPKSSVPNQQRGGSKKAKWVKLLPIDKLTSSLLIPALVSAPLFIFFFVLQSLANITAAGLNWPPTDYEQPTQLWTSPLLIQLPSKR</sequence>
<keyword evidence="4" id="KW-1185">Reference proteome</keyword>
<dbReference type="EMBL" id="KV012619">
    <property type="protein sequence ID" value="KZV24541.1"/>
    <property type="molecule type" value="Genomic_DNA"/>
</dbReference>
<accession>A0A2Z7ARK2</accession>
<evidence type="ECO:0000313" key="3">
    <source>
        <dbReference type="EMBL" id="KZV24541.1"/>
    </source>
</evidence>
<keyword evidence="2" id="KW-1133">Transmembrane helix</keyword>
<dbReference type="Proteomes" id="UP000250235">
    <property type="component" value="Unassembled WGS sequence"/>
</dbReference>
<keyword evidence="2" id="KW-0472">Membrane</keyword>
<proteinExistence type="predicted"/>
<dbReference type="AlphaFoldDB" id="A0A2Z7ARK2"/>
<feature type="region of interest" description="Disordered" evidence="1">
    <location>
        <begin position="44"/>
        <end position="71"/>
    </location>
</feature>
<name>A0A2Z7ARK2_9LAMI</name>